<reference evidence="1" key="1">
    <citation type="submission" date="2022-08" db="EMBL/GenBank/DDBJ databases">
        <authorList>
            <consortium name="DOE Joint Genome Institute"/>
            <person name="Min B."/>
            <person name="Riley R."/>
            <person name="Sierra-Patev S."/>
            <person name="Naranjo-Ortiz M."/>
            <person name="Looney B."/>
            <person name="Konkel Z."/>
            <person name="Slot J.C."/>
            <person name="Sakamoto Y."/>
            <person name="Steenwyk J.L."/>
            <person name="Rokas A."/>
            <person name="Carro J."/>
            <person name="Camarero S."/>
            <person name="Ferreira P."/>
            <person name="Molpeceres G."/>
            <person name="Ruiz-Duenas F.J."/>
            <person name="Serrano A."/>
            <person name="Henrissat B."/>
            <person name="Drula E."/>
            <person name="Hughes K.W."/>
            <person name="Mata J.L."/>
            <person name="Ishikawa N.K."/>
            <person name="Vargas-Isla R."/>
            <person name="Ushijima S."/>
            <person name="Smith C.A."/>
            <person name="Ahrendt S."/>
            <person name="Andreopoulos W."/>
            <person name="He G."/>
            <person name="Labutti K."/>
            <person name="Lipzen A."/>
            <person name="Ng V."/>
            <person name="Sandor L."/>
            <person name="Barry K."/>
            <person name="Martinez A.T."/>
            <person name="Xiao Y."/>
            <person name="Gibbons J.G."/>
            <person name="Terashima K."/>
            <person name="Hibbett D.S."/>
            <person name="Grigoriev I.V."/>
        </authorList>
    </citation>
    <scope>NUCLEOTIDE SEQUENCE</scope>
    <source>
        <strain evidence="1">Sp2 HRB7682 ss15</strain>
    </source>
</reference>
<dbReference type="EMBL" id="JANVFS010000043">
    <property type="protein sequence ID" value="KAJ4466867.1"/>
    <property type="molecule type" value="Genomic_DNA"/>
</dbReference>
<organism evidence="1 2">
    <name type="scientific">Lentinula lateritia</name>
    <dbReference type="NCBI Taxonomy" id="40482"/>
    <lineage>
        <taxon>Eukaryota</taxon>
        <taxon>Fungi</taxon>
        <taxon>Dikarya</taxon>
        <taxon>Basidiomycota</taxon>
        <taxon>Agaricomycotina</taxon>
        <taxon>Agaricomycetes</taxon>
        <taxon>Agaricomycetidae</taxon>
        <taxon>Agaricales</taxon>
        <taxon>Marasmiineae</taxon>
        <taxon>Omphalotaceae</taxon>
        <taxon>Lentinula</taxon>
    </lineage>
</organism>
<comment type="caution">
    <text evidence="1">The sequence shown here is derived from an EMBL/GenBank/DDBJ whole genome shotgun (WGS) entry which is preliminary data.</text>
</comment>
<accession>A0A9W8ZTY8</accession>
<evidence type="ECO:0000313" key="2">
    <source>
        <dbReference type="Proteomes" id="UP001150238"/>
    </source>
</evidence>
<gene>
    <name evidence="1" type="ORF">C8J55DRAFT_234811</name>
</gene>
<evidence type="ECO:0000313" key="1">
    <source>
        <dbReference type="EMBL" id="KAJ4466867.1"/>
    </source>
</evidence>
<reference evidence="1" key="2">
    <citation type="journal article" date="2023" name="Proc. Natl. Acad. Sci. U.S.A.">
        <title>A global phylogenomic analysis of the shiitake genus Lentinula.</title>
        <authorList>
            <person name="Sierra-Patev S."/>
            <person name="Min B."/>
            <person name="Naranjo-Ortiz M."/>
            <person name="Looney B."/>
            <person name="Konkel Z."/>
            <person name="Slot J.C."/>
            <person name="Sakamoto Y."/>
            <person name="Steenwyk J.L."/>
            <person name="Rokas A."/>
            <person name="Carro J."/>
            <person name="Camarero S."/>
            <person name="Ferreira P."/>
            <person name="Molpeceres G."/>
            <person name="Ruiz-Duenas F.J."/>
            <person name="Serrano A."/>
            <person name="Henrissat B."/>
            <person name="Drula E."/>
            <person name="Hughes K.W."/>
            <person name="Mata J.L."/>
            <person name="Ishikawa N.K."/>
            <person name="Vargas-Isla R."/>
            <person name="Ushijima S."/>
            <person name="Smith C.A."/>
            <person name="Donoghue J."/>
            <person name="Ahrendt S."/>
            <person name="Andreopoulos W."/>
            <person name="He G."/>
            <person name="LaButti K."/>
            <person name="Lipzen A."/>
            <person name="Ng V."/>
            <person name="Riley R."/>
            <person name="Sandor L."/>
            <person name="Barry K."/>
            <person name="Martinez A.T."/>
            <person name="Xiao Y."/>
            <person name="Gibbons J.G."/>
            <person name="Terashima K."/>
            <person name="Grigoriev I.V."/>
            <person name="Hibbett D."/>
        </authorList>
    </citation>
    <scope>NUCLEOTIDE SEQUENCE</scope>
    <source>
        <strain evidence="1">Sp2 HRB7682 ss15</strain>
    </source>
</reference>
<dbReference type="AlphaFoldDB" id="A0A9W8ZTY8"/>
<name>A0A9W8ZTY8_9AGAR</name>
<sequence>MKNRNDIVISGSTIHLKHKYILYKMISLHLSICGGDMVILSELQLLSYCPSPLHIYHSLFPFLHFSDTLRTSLLLLHYSFRFFCVLCCERFQSIWSSKLQILNGNEFHLILETRSMCIC</sequence>
<dbReference type="Proteomes" id="UP001150238">
    <property type="component" value="Unassembled WGS sequence"/>
</dbReference>
<protein>
    <submittedName>
        <fullName evidence="1">Uncharacterized protein</fullName>
    </submittedName>
</protein>
<proteinExistence type="predicted"/>